<dbReference type="AlphaFoldDB" id="A0A1L7RPZ2"/>
<name>A0A1L7RPZ2_9ACTO</name>
<evidence type="ECO:0000313" key="1">
    <source>
        <dbReference type="EMBL" id="CED91762.1"/>
    </source>
</evidence>
<gene>
    <name evidence="1" type="ORF">AAM4_1930</name>
</gene>
<dbReference type="EMBL" id="LK995522">
    <property type="protein sequence ID" value="CED91762.1"/>
    <property type="molecule type" value="Genomic_DNA"/>
</dbReference>
<protein>
    <submittedName>
        <fullName evidence="1">p-loop containing nucleoside triphosphate hydrolase</fullName>
    </submittedName>
</protein>
<proteinExistence type="predicted"/>
<organism evidence="1">
    <name type="scientific">Actinomyces succiniciruminis</name>
    <dbReference type="NCBI Taxonomy" id="1522002"/>
    <lineage>
        <taxon>Bacteria</taxon>
        <taxon>Bacillati</taxon>
        <taxon>Actinomycetota</taxon>
        <taxon>Actinomycetes</taxon>
        <taxon>Actinomycetales</taxon>
        <taxon>Actinomycetaceae</taxon>
        <taxon>Actinomyces</taxon>
    </lineage>
</organism>
<accession>A0A1L7RPZ2</accession>
<sequence>MLISVASAKGSPGATTTAHVLAAIWPRDVRLAELDPAGSDLMYRLRTQSDQPIDSSRGLVSLAAATRRDSRAALDEHLTAVDGGLKVLVGLARPDQAAAIGAGWSAVAHSLRGTVDVIADVGRLTPGAPSLAVALASDRLLMVARPGVDQYGHLRERLRWIAEETAHRAERPELGVLLVAPWKERHEAQALRQLLQSGGLDVPVVGVLAHDDAAADALSGRRPRPLENTLLVRSARELAAGLAGMGEQR</sequence>
<reference evidence="1" key="1">
    <citation type="submission" date="2014-07" db="EMBL/GenBank/DDBJ databases">
        <authorList>
            <person name="Zhang J.E."/>
            <person name="Yang H."/>
            <person name="Guo J."/>
            <person name="Deng Z."/>
            <person name="Luo H."/>
            <person name="Luo M."/>
            <person name="Zhao B."/>
        </authorList>
    </citation>
    <scope>NUCLEOTIDE SEQUENCE</scope>
    <source>
        <strain evidence="1">AM4</strain>
    </source>
</reference>
<keyword evidence="1" id="KW-0378">Hydrolase</keyword>
<dbReference type="RefSeq" id="WP_210580753.1">
    <property type="nucleotide sequence ID" value="NZ_LK995522.1"/>
</dbReference>
<dbReference type="InterPro" id="IPR027417">
    <property type="entry name" value="P-loop_NTPase"/>
</dbReference>
<dbReference type="Gene3D" id="3.40.50.300">
    <property type="entry name" value="P-loop containing nucleotide triphosphate hydrolases"/>
    <property type="match status" value="1"/>
</dbReference>
<dbReference type="GO" id="GO:0016787">
    <property type="term" value="F:hydrolase activity"/>
    <property type="evidence" value="ECO:0007669"/>
    <property type="project" value="UniProtKB-KW"/>
</dbReference>
<dbReference type="SUPFAM" id="SSF52540">
    <property type="entry name" value="P-loop containing nucleoside triphosphate hydrolases"/>
    <property type="match status" value="1"/>
</dbReference>